<evidence type="ECO:0000313" key="1">
    <source>
        <dbReference type="EMBL" id="CUH66162.1"/>
    </source>
</evidence>
<keyword evidence="2" id="KW-1185">Reference proteome</keyword>
<organism evidence="1 2">
    <name type="scientific">Thalassovita gelatinovora</name>
    <name type="common">Thalassobius gelatinovorus</name>
    <dbReference type="NCBI Taxonomy" id="53501"/>
    <lineage>
        <taxon>Bacteria</taxon>
        <taxon>Pseudomonadati</taxon>
        <taxon>Pseudomonadota</taxon>
        <taxon>Alphaproteobacteria</taxon>
        <taxon>Rhodobacterales</taxon>
        <taxon>Roseobacteraceae</taxon>
        <taxon>Thalassovita</taxon>
    </lineage>
</organism>
<dbReference type="AlphaFoldDB" id="A0A0N7LVF6"/>
<sequence>MRLIVFRKSVFGNFDGVHQPGNTLFRAYGIGFEGLGVGG</sequence>
<evidence type="ECO:0000313" key="2">
    <source>
        <dbReference type="Proteomes" id="UP000051587"/>
    </source>
</evidence>
<gene>
    <name evidence="1" type="ORF">TG4357_02270</name>
</gene>
<dbReference type="Proteomes" id="UP000051587">
    <property type="component" value="Unassembled WGS sequence"/>
</dbReference>
<reference evidence="1 2" key="1">
    <citation type="submission" date="2015-09" db="EMBL/GenBank/DDBJ databases">
        <authorList>
            <consortium name="Swine Surveillance"/>
        </authorList>
    </citation>
    <scope>NUCLEOTIDE SEQUENCE [LARGE SCALE GENOMIC DNA]</scope>
    <source>
        <strain evidence="1 2">CECT 4357</strain>
    </source>
</reference>
<name>A0A0N7LVF6_THAGE</name>
<dbReference type="EMBL" id="CYSA01000022">
    <property type="protein sequence ID" value="CUH66162.1"/>
    <property type="molecule type" value="Genomic_DNA"/>
</dbReference>
<proteinExistence type="predicted"/>
<protein>
    <submittedName>
        <fullName evidence="1">Uncharacterized protein</fullName>
    </submittedName>
</protein>
<accession>A0A0N7LVF6</accession>